<dbReference type="InterPro" id="IPR018060">
    <property type="entry name" value="HTH_AraC"/>
</dbReference>
<dbReference type="Gene3D" id="1.10.10.60">
    <property type="entry name" value="Homeodomain-like"/>
    <property type="match status" value="1"/>
</dbReference>
<dbReference type="STRING" id="1630136.AS592_11240"/>
<keyword evidence="6" id="KW-1185">Reference proteome</keyword>
<evidence type="ECO:0000259" key="4">
    <source>
        <dbReference type="PROSITE" id="PS01124"/>
    </source>
</evidence>
<evidence type="ECO:0000256" key="3">
    <source>
        <dbReference type="ARBA" id="ARBA00023163"/>
    </source>
</evidence>
<accession>A0A151CJE7</accession>
<dbReference type="GO" id="GO:0003700">
    <property type="term" value="F:DNA-binding transcription factor activity"/>
    <property type="evidence" value="ECO:0007669"/>
    <property type="project" value="InterPro"/>
</dbReference>
<evidence type="ECO:0000256" key="1">
    <source>
        <dbReference type="ARBA" id="ARBA00023015"/>
    </source>
</evidence>
<feature type="domain" description="HTH araC/xylS-type" evidence="4">
    <location>
        <begin position="219"/>
        <end position="320"/>
    </location>
</feature>
<dbReference type="PROSITE" id="PS01124">
    <property type="entry name" value="HTH_ARAC_FAMILY_2"/>
    <property type="match status" value="1"/>
</dbReference>
<dbReference type="PANTHER" id="PTHR47893">
    <property type="entry name" value="REGULATORY PROTEIN PCHR"/>
    <property type="match status" value="1"/>
</dbReference>
<reference evidence="5 6" key="1">
    <citation type="submission" date="2015-11" db="EMBL/GenBank/DDBJ databases">
        <title>Draft genome of Sulfurovum riftiae 1812E, a member of the Epsilonproteobacteria isolated from the tube of the deep-sea hydrothermal vent tubewom Riftia pachyptila.</title>
        <authorList>
            <person name="Vetriani C."/>
            <person name="Giovannelli D."/>
        </authorList>
    </citation>
    <scope>NUCLEOTIDE SEQUENCE [LARGE SCALE GENOMIC DNA]</scope>
    <source>
        <strain evidence="5 6">1812E</strain>
    </source>
</reference>
<organism evidence="5 6">
    <name type="scientific">Sulfurovum riftiae</name>
    <dbReference type="NCBI Taxonomy" id="1630136"/>
    <lineage>
        <taxon>Bacteria</taxon>
        <taxon>Pseudomonadati</taxon>
        <taxon>Campylobacterota</taxon>
        <taxon>Epsilonproteobacteria</taxon>
        <taxon>Campylobacterales</taxon>
        <taxon>Sulfurovaceae</taxon>
        <taxon>Sulfurovum</taxon>
    </lineage>
</organism>
<dbReference type="SMART" id="SM00342">
    <property type="entry name" value="HTH_ARAC"/>
    <property type="match status" value="1"/>
</dbReference>
<dbReference type="InterPro" id="IPR053142">
    <property type="entry name" value="PchR_regulatory_protein"/>
</dbReference>
<keyword evidence="2" id="KW-0238">DNA-binding</keyword>
<dbReference type="InterPro" id="IPR018062">
    <property type="entry name" value="HTH_AraC-typ_CS"/>
</dbReference>
<comment type="caution">
    <text evidence="5">The sequence shown here is derived from an EMBL/GenBank/DDBJ whole genome shotgun (WGS) entry which is preliminary data.</text>
</comment>
<proteinExistence type="predicted"/>
<dbReference type="SUPFAM" id="SSF46689">
    <property type="entry name" value="Homeodomain-like"/>
    <property type="match status" value="2"/>
</dbReference>
<dbReference type="PANTHER" id="PTHR47893:SF1">
    <property type="entry name" value="REGULATORY PROTEIN PCHR"/>
    <property type="match status" value="1"/>
</dbReference>
<dbReference type="AlphaFoldDB" id="A0A151CJE7"/>
<dbReference type="PROSITE" id="PS00041">
    <property type="entry name" value="HTH_ARAC_FAMILY_1"/>
    <property type="match status" value="1"/>
</dbReference>
<keyword evidence="3" id="KW-0804">Transcription</keyword>
<dbReference type="InterPro" id="IPR009057">
    <property type="entry name" value="Homeodomain-like_sf"/>
</dbReference>
<evidence type="ECO:0000313" key="6">
    <source>
        <dbReference type="Proteomes" id="UP000075359"/>
    </source>
</evidence>
<dbReference type="EMBL" id="LNKT01000001">
    <property type="protein sequence ID" value="KYJ87660.1"/>
    <property type="molecule type" value="Genomic_DNA"/>
</dbReference>
<name>A0A151CJE7_9BACT</name>
<dbReference type="GO" id="GO:0043565">
    <property type="term" value="F:sequence-specific DNA binding"/>
    <property type="evidence" value="ECO:0007669"/>
    <property type="project" value="InterPro"/>
</dbReference>
<evidence type="ECO:0000256" key="2">
    <source>
        <dbReference type="ARBA" id="ARBA00023125"/>
    </source>
</evidence>
<sequence>MKKEIVMDKEIFPAGMLIETPLLDIEAIQPHTEKWDVEFIKIGKDDLKVAIHAFHTPRIQFSAVYYTDAYLLQGRFPQGSIVLSYIHTKSTTNFNNRKLKPDQLIVVTDADELNLITNGPSTNYSVTIEEAFFTSAFKSYFGFDFDTVESKMTLMLEASKTDAYVEILNDWLHFFLNTKDLTFSEEEYLHIEYEILDSLFGFVSMGKKRGIKRSDVKIGKARELLHRNLENTYYISDLVRELRVNERSLQYLFKEHLGISPKHYLKQLRLNAIRQELLSLKDVDVNIKEIARRYNFFHMGHFAAEYKKIFSETPSQTLKQYVSSS</sequence>
<dbReference type="Proteomes" id="UP000075359">
    <property type="component" value="Unassembled WGS sequence"/>
</dbReference>
<keyword evidence="1" id="KW-0805">Transcription regulation</keyword>
<gene>
    <name evidence="5" type="ORF">AS592_11240</name>
</gene>
<evidence type="ECO:0000313" key="5">
    <source>
        <dbReference type="EMBL" id="KYJ87660.1"/>
    </source>
</evidence>
<protein>
    <recommendedName>
        <fullName evidence="4">HTH araC/xylS-type domain-containing protein</fullName>
    </recommendedName>
</protein>
<dbReference type="RefSeq" id="WP_067328680.1">
    <property type="nucleotide sequence ID" value="NZ_LNKT01000001.1"/>
</dbReference>
<dbReference type="Pfam" id="PF12833">
    <property type="entry name" value="HTH_18"/>
    <property type="match status" value="1"/>
</dbReference>